<keyword evidence="3 12" id="KW-0378">Hydrolase</keyword>
<evidence type="ECO:0000256" key="13">
    <source>
        <dbReference type="SAM" id="MobiDB-lite"/>
    </source>
</evidence>
<evidence type="ECO:0000256" key="10">
    <source>
        <dbReference type="ARBA" id="ARBA00034923"/>
    </source>
</evidence>
<evidence type="ECO:0000256" key="7">
    <source>
        <dbReference type="ARBA" id="ARBA00023235"/>
    </source>
</evidence>
<keyword evidence="17" id="KW-1185">Reference proteome</keyword>
<dbReference type="Gene3D" id="1.10.10.160">
    <property type="match status" value="1"/>
</dbReference>
<evidence type="ECO:0000259" key="15">
    <source>
        <dbReference type="PROSITE" id="PS51217"/>
    </source>
</evidence>
<protein>
    <recommendedName>
        <fullName evidence="9">DNA 3'-5' helicase</fullName>
        <ecNumber evidence="9">5.6.2.4</ecNumber>
    </recommendedName>
    <alternativeName>
        <fullName evidence="10">DNA 3'-5' helicase II</fullName>
    </alternativeName>
</protein>
<organism evidence="16 17">
    <name type="scientific">Lignipirellula cremea</name>
    <dbReference type="NCBI Taxonomy" id="2528010"/>
    <lineage>
        <taxon>Bacteria</taxon>
        <taxon>Pseudomonadati</taxon>
        <taxon>Planctomycetota</taxon>
        <taxon>Planctomycetia</taxon>
        <taxon>Pirellulales</taxon>
        <taxon>Pirellulaceae</taxon>
        <taxon>Lignipirellula</taxon>
    </lineage>
</organism>
<keyword evidence="4 12" id="KW-0347">Helicase</keyword>
<dbReference type="Pfam" id="PF00580">
    <property type="entry name" value="UvrD-helicase"/>
    <property type="match status" value="1"/>
</dbReference>
<dbReference type="SUPFAM" id="SSF52540">
    <property type="entry name" value="P-loop containing nucleoside triphosphate hydrolases"/>
    <property type="match status" value="1"/>
</dbReference>
<dbReference type="Pfam" id="PF13361">
    <property type="entry name" value="UvrD_C"/>
    <property type="match status" value="1"/>
</dbReference>
<comment type="similarity">
    <text evidence="1">Belongs to the helicase family. UvrD subfamily.</text>
</comment>
<dbReference type="GO" id="GO:0000725">
    <property type="term" value="P:recombinational repair"/>
    <property type="evidence" value="ECO:0007669"/>
    <property type="project" value="TreeGrafter"/>
</dbReference>
<dbReference type="PANTHER" id="PTHR11070:SF2">
    <property type="entry name" value="ATP-DEPENDENT DNA HELICASE SRS2"/>
    <property type="match status" value="1"/>
</dbReference>
<dbReference type="InterPro" id="IPR027417">
    <property type="entry name" value="P-loop_NTPase"/>
</dbReference>
<sequence>MIEKDIYSSLTAPQLAAVQHVDGPLLMLAGPGSGKTRAVTHRIAHLIAQGIPPQQILALTFTNKAADEMRARLQLLAPHRPVWMGTFHRFCARLLRRYASLAGLQENYSIYDTDDSGKTLKRTLAEAEVDLTWTRPERIANAISWAKNELITPDRYQPKAGDPLGKVVSEVYPAYQQALLASNAVDFDDLLLHVAVMLRENPELRSTLDERYRYIMVDEYQDTNFAQYAIVRALSIDYPNLAVTGDPDQSIYGWRGASLRNILDFEKDFDNVAVVRLEQNYRSTKAILRVAHELISHNTQRKEKDLFTDNPEGEPVALVEYPTHRDEAAQIAHQIAHDITHKGLRPRDVAVFYRVNALSRTVEQAMVEAGVPFQIVNGHAFYQRKEIKDVLAYLQLLNNPQDDGALLRVINTPPRGIGKTTLNHLAEHARRHGLTRLEAARECGLIESIKARSRTAIKKFVELIDRLISQAAEPVEAILGHVLTESGYQDALKGSPLEEDQERLANIEELLTAAREFDAQHEGGLEAYLEQASLVADTDAFETEVDKVTLMTLHAAKGLEFAHVYLIALEEGLLPHERSRDSPSGMEEERRLLFVGITRAQERLQISYAMNRNFRGTQWPTVPSSFLMELPRGELKRTESARPRYNEFSQEPEYAEEAWVEESIDYAEEHVDEYVQEDPEEQAEREKKPSQDRPKINLNSFLMTGADLLEQQKKRAENALRFKPGMLVEHAEHGLGVIVALSGGDRNRVATIEFEDEDKQRKFRLSHTDLTLAPKK</sequence>
<evidence type="ECO:0000256" key="4">
    <source>
        <dbReference type="ARBA" id="ARBA00022806"/>
    </source>
</evidence>
<dbReference type="InterPro" id="IPR014016">
    <property type="entry name" value="UvrD-like_ATP-bd"/>
</dbReference>
<keyword evidence="7" id="KW-0413">Isomerase</keyword>
<evidence type="ECO:0000256" key="2">
    <source>
        <dbReference type="ARBA" id="ARBA00022741"/>
    </source>
</evidence>
<dbReference type="InterPro" id="IPR014017">
    <property type="entry name" value="DNA_helicase_UvrD-like_C"/>
</dbReference>
<dbReference type="GO" id="GO:0033202">
    <property type="term" value="C:DNA helicase complex"/>
    <property type="evidence" value="ECO:0007669"/>
    <property type="project" value="TreeGrafter"/>
</dbReference>
<keyword evidence="2 12" id="KW-0547">Nucleotide-binding</keyword>
<evidence type="ECO:0000256" key="1">
    <source>
        <dbReference type="ARBA" id="ARBA00009922"/>
    </source>
</evidence>
<evidence type="ECO:0000256" key="9">
    <source>
        <dbReference type="ARBA" id="ARBA00034808"/>
    </source>
</evidence>
<keyword evidence="6" id="KW-0238">DNA-binding</keyword>
<dbReference type="GO" id="GO:0043138">
    <property type="term" value="F:3'-5' DNA helicase activity"/>
    <property type="evidence" value="ECO:0007669"/>
    <property type="project" value="UniProtKB-EC"/>
</dbReference>
<accession>A0A518DX27</accession>
<dbReference type="EC" id="5.6.2.4" evidence="9"/>
<proteinExistence type="inferred from homology"/>
<keyword evidence="5 12" id="KW-0067">ATP-binding</keyword>
<dbReference type="InterPro" id="IPR013986">
    <property type="entry name" value="DExx_box_DNA_helicase_dom_sf"/>
</dbReference>
<feature type="region of interest" description="Disordered" evidence="13">
    <location>
        <begin position="675"/>
        <end position="697"/>
    </location>
</feature>
<evidence type="ECO:0000259" key="14">
    <source>
        <dbReference type="PROSITE" id="PS51198"/>
    </source>
</evidence>
<evidence type="ECO:0000256" key="5">
    <source>
        <dbReference type="ARBA" id="ARBA00022840"/>
    </source>
</evidence>
<dbReference type="EMBL" id="CP036433">
    <property type="protein sequence ID" value="QDU96385.1"/>
    <property type="molecule type" value="Genomic_DNA"/>
</dbReference>
<reference evidence="16 17" key="1">
    <citation type="submission" date="2019-02" db="EMBL/GenBank/DDBJ databases">
        <title>Deep-cultivation of Planctomycetes and their phenomic and genomic characterization uncovers novel biology.</title>
        <authorList>
            <person name="Wiegand S."/>
            <person name="Jogler M."/>
            <person name="Boedeker C."/>
            <person name="Pinto D."/>
            <person name="Vollmers J."/>
            <person name="Rivas-Marin E."/>
            <person name="Kohn T."/>
            <person name="Peeters S.H."/>
            <person name="Heuer A."/>
            <person name="Rast P."/>
            <person name="Oberbeckmann S."/>
            <person name="Bunk B."/>
            <person name="Jeske O."/>
            <person name="Meyerdierks A."/>
            <person name="Storesund J.E."/>
            <person name="Kallscheuer N."/>
            <person name="Luecker S."/>
            <person name="Lage O.M."/>
            <person name="Pohl T."/>
            <person name="Merkel B.J."/>
            <person name="Hornburger P."/>
            <person name="Mueller R.-W."/>
            <person name="Bruemmer F."/>
            <person name="Labrenz M."/>
            <person name="Spormann A.M."/>
            <person name="Op den Camp H."/>
            <person name="Overmann J."/>
            <person name="Amann R."/>
            <person name="Jetten M.S.M."/>
            <person name="Mascher T."/>
            <person name="Medema M.H."/>
            <person name="Devos D.P."/>
            <person name="Kaster A.-K."/>
            <person name="Ovreas L."/>
            <person name="Rohde M."/>
            <person name="Galperin M.Y."/>
            <person name="Jogler C."/>
        </authorList>
    </citation>
    <scope>NUCLEOTIDE SEQUENCE [LARGE SCALE GENOMIC DNA]</scope>
    <source>
        <strain evidence="16 17">Pla85_3_4</strain>
    </source>
</reference>
<dbReference type="KEGG" id="lcre:Pla8534_42050"/>
<comment type="catalytic activity">
    <reaction evidence="11">
        <text>ATP + H2O = ADP + phosphate + H(+)</text>
        <dbReference type="Rhea" id="RHEA:13065"/>
        <dbReference type="ChEBI" id="CHEBI:15377"/>
        <dbReference type="ChEBI" id="CHEBI:15378"/>
        <dbReference type="ChEBI" id="CHEBI:30616"/>
        <dbReference type="ChEBI" id="CHEBI:43474"/>
        <dbReference type="ChEBI" id="CHEBI:456216"/>
        <dbReference type="EC" id="5.6.2.4"/>
    </reaction>
</comment>
<dbReference type="Proteomes" id="UP000317648">
    <property type="component" value="Chromosome"/>
</dbReference>
<name>A0A518DX27_9BACT</name>
<feature type="binding site" evidence="12">
    <location>
        <begin position="29"/>
        <end position="36"/>
    </location>
    <ligand>
        <name>ATP</name>
        <dbReference type="ChEBI" id="CHEBI:30616"/>
    </ligand>
</feature>
<evidence type="ECO:0000256" key="8">
    <source>
        <dbReference type="ARBA" id="ARBA00034617"/>
    </source>
</evidence>
<dbReference type="GO" id="GO:0016887">
    <property type="term" value="F:ATP hydrolysis activity"/>
    <property type="evidence" value="ECO:0007669"/>
    <property type="project" value="RHEA"/>
</dbReference>
<dbReference type="PANTHER" id="PTHR11070">
    <property type="entry name" value="UVRD / RECB / PCRA DNA HELICASE FAMILY MEMBER"/>
    <property type="match status" value="1"/>
</dbReference>
<gene>
    <name evidence="16" type="primary">pcrA_2</name>
    <name evidence="16" type="ORF">Pla8534_42050</name>
</gene>
<dbReference type="Gene3D" id="1.10.486.10">
    <property type="entry name" value="PCRA, domain 4"/>
    <property type="match status" value="1"/>
</dbReference>
<evidence type="ECO:0000313" key="17">
    <source>
        <dbReference type="Proteomes" id="UP000317648"/>
    </source>
</evidence>
<feature type="domain" description="UvrD-like helicase C-terminal" evidence="15">
    <location>
        <begin position="285"/>
        <end position="558"/>
    </location>
</feature>
<evidence type="ECO:0000313" key="16">
    <source>
        <dbReference type="EMBL" id="QDU96385.1"/>
    </source>
</evidence>
<comment type="catalytic activity">
    <reaction evidence="8">
        <text>Couples ATP hydrolysis with the unwinding of duplex DNA by translocating in the 3'-5' direction.</text>
        <dbReference type="EC" id="5.6.2.4"/>
    </reaction>
</comment>
<feature type="domain" description="UvrD-like helicase ATP-binding" evidence="14">
    <location>
        <begin position="8"/>
        <end position="284"/>
    </location>
</feature>
<dbReference type="GO" id="GO:0005524">
    <property type="term" value="F:ATP binding"/>
    <property type="evidence" value="ECO:0007669"/>
    <property type="project" value="UniProtKB-UniRule"/>
</dbReference>
<evidence type="ECO:0000256" key="11">
    <source>
        <dbReference type="ARBA" id="ARBA00048988"/>
    </source>
</evidence>
<feature type="compositionally biased region" description="Basic and acidic residues" evidence="13">
    <location>
        <begin position="682"/>
        <end position="695"/>
    </location>
</feature>
<dbReference type="Gene3D" id="3.40.50.300">
    <property type="entry name" value="P-loop containing nucleotide triphosphate hydrolases"/>
    <property type="match status" value="2"/>
</dbReference>
<dbReference type="RefSeq" id="WP_231756353.1">
    <property type="nucleotide sequence ID" value="NZ_CP036433.1"/>
</dbReference>
<evidence type="ECO:0000256" key="12">
    <source>
        <dbReference type="PROSITE-ProRule" id="PRU00560"/>
    </source>
</evidence>
<dbReference type="PROSITE" id="PS51217">
    <property type="entry name" value="UVRD_HELICASE_CTER"/>
    <property type="match status" value="1"/>
</dbReference>
<dbReference type="CDD" id="cd17932">
    <property type="entry name" value="DEXQc_UvrD"/>
    <property type="match status" value="1"/>
</dbReference>
<evidence type="ECO:0000256" key="3">
    <source>
        <dbReference type="ARBA" id="ARBA00022801"/>
    </source>
</evidence>
<dbReference type="AlphaFoldDB" id="A0A518DX27"/>
<dbReference type="InterPro" id="IPR000212">
    <property type="entry name" value="DNA_helicase_UvrD/REP"/>
</dbReference>
<dbReference type="PROSITE" id="PS51198">
    <property type="entry name" value="UVRD_HELICASE_ATP_BIND"/>
    <property type="match status" value="1"/>
</dbReference>
<dbReference type="GO" id="GO:0003677">
    <property type="term" value="F:DNA binding"/>
    <property type="evidence" value="ECO:0007669"/>
    <property type="project" value="UniProtKB-KW"/>
</dbReference>
<dbReference type="GO" id="GO:0005829">
    <property type="term" value="C:cytosol"/>
    <property type="evidence" value="ECO:0007669"/>
    <property type="project" value="TreeGrafter"/>
</dbReference>
<evidence type="ECO:0000256" key="6">
    <source>
        <dbReference type="ARBA" id="ARBA00023125"/>
    </source>
</evidence>
<dbReference type="FunFam" id="1.10.486.10:FF:000003">
    <property type="entry name" value="ATP-dependent DNA helicase"/>
    <property type="match status" value="1"/>
</dbReference>